<protein>
    <recommendedName>
        <fullName evidence="14">Urea carboxylase</fullName>
    </recommendedName>
</protein>
<feature type="coiled-coil region" evidence="8">
    <location>
        <begin position="889"/>
        <end position="916"/>
    </location>
</feature>
<dbReference type="PROSITE" id="PS00866">
    <property type="entry name" value="CPSASE_1"/>
    <property type="match status" value="1"/>
</dbReference>
<feature type="coiled-coil region" evidence="8">
    <location>
        <begin position="1122"/>
        <end position="1156"/>
    </location>
</feature>
<dbReference type="Pfam" id="PF00364">
    <property type="entry name" value="Biotin_lipoyl"/>
    <property type="match status" value="1"/>
</dbReference>
<dbReference type="InterPro" id="IPR011053">
    <property type="entry name" value="Single_hybrid_motif"/>
</dbReference>
<dbReference type="Pfam" id="PF02682">
    <property type="entry name" value="CT_C_D"/>
    <property type="match status" value="1"/>
</dbReference>
<dbReference type="SMART" id="SM00797">
    <property type="entry name" value="AHS2"/>
    <property type="match status" value="1"/>
</dbReference>
<dbReference type="GO" id="GO:0046872">
    <property type="term" value="F:metal ion binding"/>
    <property type="evidence" value="ECO:0007669"/>
    <property type="project" value="InterPro"/>
</dbReference>
<dbReference type="InterPro" id="IPR003778">
    <property type="entry name" value="CT_A_B"/>
</dbReference>
<feature type="domain" description="Lipoyl-binding" evidence="9">
    <location>
        <begin position="1176"/>
        <end position="1256"/>
    </location>
</feature>
<dbReference type="SMART" id="SM00878">
    <property type="entry name" value="Biotin_carb_C"/>
    <property type="match status" value="1"/>
</dbReference>
<dbReference type="SMART" id="SM00796">
    <property type="entry name" value="AHS1"/>
    <property type="match status" value="1"/>
</dbReference>
<evidence type="ECO:0000256" key="2">
    <source>
        <dbReference type="ARBA" id="ARBA00022598"/>
    </source>
</evidence>
<evidence type="ECO:0000256" key="7">
    <source>
        <dbReference type="PROSITE-ProRule" id="PRU00409"/>
    </source>
</evidence>
<dbReference type="GeneID" id="89971026"/>
<keyword evidence="8" id="KW-0175">Coiled coil</keyword>
<dbReference type="Gene3D" id="2.40.50.100">
    <property type="match status" value="1"/>
</dbReference>
<dbReference type="Pfam" id="PF02786">
    <property type="entry name" value="CPSase_L_D2"/>
    <property type="match status" value="1"/>
</dbReference>
<dbReference type="InterPro" id="IPR005482">
    <property type="entry name" value="Biotin_COase_C"/>
</dbReference>
<dbReference type="InterPro" id="IPR050856">
    <property type="entry name" value="Biotin_carboxylase_complex"/>
</dbReference>
<dbReference type="GO" id="GO:0016787">
    <property type="term" value="F:hydrolase activity"/>
    <property type="evidence" value="ECO:0007669"/>
    <property type="project" value="UniProtKB-KW"/>
</dbReference>
<dbReference type="InterPro" id="IPR011761">
    <property type="entry name" value="ATP-grasp"/>
</dbReference>
<dbReference type="InterPro" id="IPR005479">
    <property type="entry name" value="CPAse_ATP-bd"/>
</dbReference>
<dbReference type="GO" id="GO:0016874">
    <property type="term" value="F:ligase activity"/>
    <property type="evidence" value="ECO:0007669"/>
    <property type="project" value="UniProtKB-KW"/>
</dbReference>
<dbReference type="Pfam" id="PF02626">
    <property type="entry name" value="CT_A_B"/>
    <property type="match status" value="1"/>
</dbReference>
<keyword evidence="4" id="KW-0378">Hydrolase</keyword>
<evidence type="ECO:0000313" key="12">
    <source>
        <dbReference type="EMBL" id="KAK5052023.1"/>
    </source>
</evidence>
<feature type="domain" description="Biotin carboxylation" evidence="11">
    <location>
        <begin position="3"/>
        <end position="459"/>
    </location>
</feature>
<dbReference type="InterPro" id="IPR011054">
    <property type="entry name" value="Rudment_hybrid_motif"/>
</dbReference>
<dbReference type="Gene3D" id="3.30.470.20">
    <property type="entry name" value="ATP-grasp fold, B domain"/>
    <property type="match status" value="1"/>
</dbReference>
<dbReference type="EMBL" id="JAVRRD010000014">
    <property type="protein sequence ID" value="KAK5052023.1"/>
    <property type="molecule type" value="Genomic_DNA"/>
</dbReference>
<dbReference type="CDD" id="cd06850">
    <property type="entry name" value="biotinyl_domain"/>
    <property type="match status" value="1"/>
</dbReference>
<dbReference type="PROSITE" id="PS50975">
    <property type="entry name" value="ATP_GRASP"/>
    <property type="match status" value="1"/>
</dbReference>
<keyword evidence="2" id="KW-0436">Ligase</keyword>
<dbReference type="Gene3D" id="3.30.1360.40">
    <property type="match status" value="1"/>
</dbReference>
<sequence>MEKLKTLLVANRGEIAVRICKTARKLGIKTISIYTGSDAASAHVGAADEAILLSGSDAKGYIDGEHIVEIAKSKGADAIIPGYGFLSENTEFARQVADAGMVFVGPSPQCIDDFGIKHTARELAAKADVPIVPGTKGLVGSEDEAVEEAKKLGFPVMLKATAGGGGMGLLTCNDEDGVRRSFKTVQSRGETLFKNSGLFIEKFYPSSHHIEVQIFGNGQGQAIYFGERECSIQRRHQKVIEECPSPFVVKHPELREKLGSAAVRLAESINYGSAGTIEYLVDDESGDYFFLEMNTRLQVEHGITELCYDVDLVELMLKQADAELLGEGGLKGDYLKSLQPNSPQGAAIEARVYAENPAKDYAPSPGTLQHVSWKDVKRSRIDSWIHTGTKVTSFYDPLLAKVMVHADTRDEALGGMLELLSGSQIFGPPTNMDFLKSIIEDKTFKSGKTLTKFLDSFKYEPCAIDVVQGGAYTLIEDWPGRPTIGRGFSHSGPMDPLAFRIANALVGNPPGREGIEITLSGPDLRFLGAAIIAVCGAPMEVKIDGKAVSMWNRLKIEAGQRLTIGKTTGGGCRSYLAIYGGLPSIATWFGSKSTAPMTAVGGYQGRALAAGDLLAITGDIPEVRGELKIPEHLIPAYPEEWDLFSMPGPYDEGYIDKESIEEFYDTTWKVSHNAARGGIRLIGPKPKWARSDGGEGGAHPSNVIEYGYPVGTVNWTGDDPCLFPIDAPDFGGFVSATTIVKADYWRLGQMKAGNKLRFKRVSYQDAIAKRNEVEEFLSLIKDCCAGKAKFDDAFPLKYQGMPPSVENKGWESAVIHQIQEEGNQPLVSYRQGGDDFLLVDYGYGAFNLNYRCRAVALYRKLKEGKGDISFQSGALHTGMACGNSLMLYYDSLKVSRQQLLDQLLKLEDELGDLSEAKFPSRKYKLPITFESKRQKESLQRYIETQRPYATYLPDPLEFVAKNNAFTQQQVCTGARFAREISTNISTLQLKDIFTKSSLMVVAVGFFVALPIALPIDPRQRIQCPKMNPSRVHTPEGQVGWGGSCMALYNVESPGGYMNTGLSIPGADILGYKNGYNASKPWLFEDFDQITFYEVTEDEYESMMATFRSGRYKYEYEDTEFDMKEHNQLLRDTRAEVAEIRAKQREAQADMDKREKELLEKWSKEKEAGKISMDTVEELLNDPEIVAVEAPLNANVWKVEVKEGDKVKLEQVVSILEAMKLEIPVKTEDGMEGATVEKLLVKPNDVVQAGAPLILLRKPK</sequence>
<dbReference type="FunFam" id="3.30.1490.20:FF:000003">
    <property type="entry name" value="acetyl-CoA carboxylase isoform X1"/>
    <property type="match status" value="1"/>
</dbReference>
<dbReference type="InterPro" id="IPR029000">
    <property type="entry name" value="Cyclophilin-like_dom_sf"/>
</dbReference>
<dbReference type="InterPro" id="IPR003833">
    <property type="entry name" value="CT_C_D"/>
</dbReference>
<name>A0AAV9NDG9_9EURO</name>
<evidence type="ECO:0000256" key="3">
    <source>
        <dbReference type="ARBA" id="ARBA00022741"/>
    </source>
</evidence>
<evidence type="ECO:0000256" key="1">
    <source>
        <dbReference type="ARBA" id="ARBA00001953"/>
    </source>
</evidence>
<feature type="domain" description="ATP-grasp" evidence="10">
    <location>
        <begin position="121"/>
        <end position="321"/>
    </location>
</feature>
<evidence type="ECO:0008006" key="14">
    <source>
        <dbReference type="Google" id="ProtNLM"/>
    </source>
</evidence>
<dbReference type="InterPro" id="IPR016185">
    <property type="entry name" value="PreATP-grasp_dom_sf"/>
</dbReference>
<dbReference type="SUPFAM" id="SSF160467">
    <property type="entry name" value="PH0987 N-terminal domain-like"/>
    <property type="match status" value="1"/>
</dbReference>
<dbReference type="PROSITE" id="PS50968">
    <property type="entry name" value="BIOTINYL_LIPOYL"/>
    <property type="match status" value="1"/>
</dbReference>
<dbReference type="SUPFAM" id="SSF52440">
    <property type="entry name" value="PreATP-grasp domain"/>
    <property type="match status" value="1"/>
</dbReference>
<dbReference type="AlphaFoldDB" id="A0AAV9NDG9"/>
<dbReference type="Proteomes" id="UP001358417">
    <property type="component" value="Unassembled WGS sequence"/>
</dbReference>
<dbReference type="SUPFAM" id="SSF50891">
    <property type="entry name" value="Cyclophilin-like"/>
    <property type="match status" value="2"/>
</dbReference>
<dbReference type="PROSITE" id="PS00867">
    <property type="entry name" value="CPSASE_2"/>
    <property type="match status" value="1"/>
</dbReference>
<keyword evidence="3 7" id="KW-0547">Nucleotide-binding</keyword>
<dbReference type="PROSITE" id="PS50979">
    <property type="entry name" value="BC"/>
    <property type="match status" value="1"/>
</dbReference>
<dbReference type="PANTHER" id="PTHR18866">
    <property type="entry name" value="CARBOXYLASE:PYRUVATE/ACETYL-COA/PROPIONYL-COA CARBOXYLASE"/>
    <property type="match status" value="1"/>
</dbReference>
<dbReference type="PANTHER" id="PTHR18866:SF128">
    <property type="entry name" value="UREA AMIDOLYASE"/>
    <property type="match status" value="1"/>
</dbReference>
<dbReference type="SUPFAM" id="SSF51230">
    <property type="entry name" value="Single hybrid motif"/>
    <property type="match status" value="1"/>
</dbReference>
<proteinExistence type="predicted"/>
<evidence type="ECO:0000259" key="9">
    <source>
        <dbReference type="PROSITE" id="PS50968"/>
    </source>
</evidence>
<dbReference type="GO" id="GO:0005524">
    <property type="term" value="F:ATP binding"/>
    <property type="evidence" value="ECO:0007669"/>
    <property type="project" value="UniProtKB-UniRule"/>
</dbReference>
<keyword evidence="6" id="KW-0092">Biotin</keyword>
<dbReference type="InterPro" id="IPR000089">
    <property type="entry name" value="Biotin_lipoyl"/>
</dbReference>
<evidence type="ECO:0000256" key="4">
    <source>
        <dbReference type="ARBA" id="ARBA00022801"/>
    </source>
</evidence>
<comment type="caution">
    <text evidence="12">The sequence shown here is derived from an EMBL/GenBank/DDBJ whole genome shotgun (WGS) entry which is preliminary data.</text>
</comment>
<evidence type="ECO:0000256" key="5">
    <source>
        <dbReference type="ARBA" id="ARBA00022840"/>
    </source>
</evidence>
<dbReference type="Pfam" id="PF00289">
    <property type="entry name" value="Biotin_carb_N"/>
    <property type="match status" value="1"/>
</dbReference>
<dbReference type="Pfam" id="PF02785">
    <property type="entry name" value="Biotin_carb_C"/>
    <property type="match status" value="1"/>
</dbReference>
<dbReference type="Gene3D" id="2.40.100.10">
    <property type="entry name" value="Cyclophilin-like"/>
    <property type="match status" value="2"/>
</dbReference>
<accession>A0AAV9NDG9</accession>
<dbReference type="InterPro" id="IPR005481">
    <property type="entry name" value="BC-like_N"/>
</dbReference>
<organism evidence="12 13">
    <name type="scientific">Exophiala bonariae</name>
    <dbReference type="NCBI Taxonomy" id="1690606"/>
    <lineage>
        <taxon>Eukaryota</taxon>
        <taxon>Fungi</taxon>
        <taxon>Dikarya</taxon>
        <taxon>Ascomycota</taxon>
        <taxon>Pezizomycotina</taxon>
        <taxon>Eurotiomycetes</taxon>
        <taxon>Chaetothyriomycetidae</taxon>
        <taxon>Chaetothyriales</taxon>
        <taxon>Herpotrichiellaceae</taxon>
        <taxon>Exophiala</taxon>
    </lineage>
</organism>
<evidence type="ECO:0000313" key="13">
    <source>
        <dbReference type="Proteomes" id="UP001358417"/>
    </source>
</evidence>
<evidence type="ECO:0000259" key="10">
    <source>
        <dbReference type="PROSITE" id="PS50975"/>
    </source>
</evidence>
<evidence type="ECO:0000256" key="6">
    <source>
        <dbReference type="ARBA" id="ARBA00023267"/>
    </source>
</evidence>
<evidence type="ECO:0000259" key="11">
    <source>
        <dbReference type="PROSITE" id="PS50979"/>
    </source>
</evidence>
<dbReference type="SUPFAM" id="SSF51246">
    <property type="entry name" value="Rudiment single hybrid motif"/>
    <property type="match status" value="1"/>
</dbReference>
<dbReference type="InterPro" id="IPR011764">
    <property type="entry name" value="Biotin_carboxylation_dom"/>
</dbReference>
<evidence type="ECO:0000256" key="8">
    <source>
        <dbReference type="SAM" id="Coils"/>
    </source>
</evidence>
<dbReference type="RefSeq" id="XP_064706037.1">
    <property type="nucleotide sequence ID" value="XM_064846427.1"/>
</dbReference>
<gene>
    <name evidence="12" type="ORF">LTR84_002827</name>
</gene>
<keyword evidence="13" id="KW-1185">Reference proteome</keyword>
<comment type="cofactor">
    <cofactor evidence="1">
        <name>biotin</name>
        <dbReference type="ChEBI" id="CHEBI:57586"/>
    </cofactor>
</comment>
<dbReference type="SUPFAM" id="SSF56059">
    <property type="entry name" value="Glutathione synthetase ATP-binding domain-like"/>
    <property type="match status" value="1"/>
</dbReference>
<keyword evidence="5 7" id="KW-0067">ATP-binding</keyword>
<reference evidence="12 13" key="1">
    <citation type="submission" date="2023-08" db="EMBL/GenBank/DDBJ databases">
        <title>Black Yeasts Isolated from many extreme environments.</title>
        <authorList>
            <person name="Coleine C."/>
            <person name="Stajich J.E."/>
            <person name="Selbmann L."/>
        </authorList>
    </citation>
    <scope>NUCLEOTIDE SEQUENCE [LARGE SCALE GENOMIC DNA]</scope>
    <source>
        <strain evidence="12 13">CCFEE 5792</strain>
    </source>
</reference>